<dbReference type="OrthoDB" id="8351399at2"/>
<dbReference type="EMBL" id="AWXE01000003">
    <property type="protein sequence ID" value="ERL47063.1"/>
    <property type="molecule type" value="Genomic_DNA"/>
</dbReference>
<dbReference type="Pfam" id="PF07238">
    <property type="entry name" value="PilZ"/>
    <property type="match status" value="1"/>
</dbReference>
<dbReference type="GO" id="GO:0035438">
    <property type="term" value="F:cyclic-di-GMP binding"/>
    <property type="evidence" value="ECO:0007669"/>
    <property type="project" value="InterPro"/>
</dbReference>
<dbReference type="SUPFAM" id="SSF141371">
    <property type="entry name" value="PilZ domain-like"/>
    <property type="match status" value="1"/>
</dbReference>
<protein>
    <recommendedName>
        <fullName evidence="1">PilZ domain-containing protein</fullName>
    </recommendedName>
</protein>
<keyword evidence="3" id="KW-1185">Reference proteome</keyword>
<reference evidence="2 3" key="1">
    <citation type="journal article" date="2014" name="FEMS Microbiol. Ecol.">
        <title>Genomic differentiation among two strains of the PS1 clade isolated from geographically separated marine habitats.</title>
        <authorList>
            <person name="Jimenez-Infante F."/>
            <person name="Ngugi D.K."/>
            <person name="Alam I."/>
            <person name="Rashid M."/>
            <person name="Baalawi W."/>
            <person name="Kamau A.A."/>
            <person name="Bajic V.B."/>
            <person name="Stingl U."/>
        </authorList>
    </citation>
    <scope>NUCLEOTIDE SEQUENCE [LARGE SCALE GENOMIC DNA]</scope>
    <source>
        <strain evidence="2 3">RS24</strain>
    </source>
</reference>
<dbReference type="STRING" id="1397666.RS24_01004"/>
<evidence type="ECO:0000313" key="2">
    <source>
        <dbReference type="EMBL" id="ERL47063.1"/>
    </source>
</evidence>
<dbReference type="RefSeq" id="WP_021777016.1">
    <property type="nucleotide sequence ID" value="NZ_AWXE01000003.1"/>
</dbReference>
<organism evidence="2 3">
    <name type="scientific">Candidatus Micropelagius thuwalensis</name>
    <dbReference type="NCBI Taxonomy" id="1397666"/>
    <lineage>
        <taxon>Bacteria</taxon>
        <taxon>Pseudomonadati</taxon>
        <taxon>Pseudomonadota</taxon>
        <taxon>Alphaproteobacteria</taxon>
        <taxon>PS1 clade</taxon>
        <taxon>Candidatus Micropelagius</taxon>
    </lineage>
</organism>
<dbReference type="AlphaFoldDB" id="U2WU53"/>
<sequence length="109" mass="12671">MSTRKSVRYKLPVNVFIDGHHCPVIDFSRTGAGLIKNEFEAVVNTEAEIIIVFPHKSGNEGWGVKGKIVRVDENKNFFAVDFVEDENFRKFFNEFIEYLRSENKLEMLK</sequence>
<proteinExistence type="predicted"/>
<dbReference type="Proteomes" id="UP000016762">
    <property type="component" value="Unassembled WGS sequence"/>
</dbReference>
<evidence type="ECO:0000259" key="1">
    <source>
        <dbReference type="Pfam" id="PF07238"/>
    </source>
</evidence>
<dbReference type="Gene3D" id="2.40.10.220">
    <property type="entry name" value="predicted glycosyltransferase like domains"/>
    <property type="match status" value="1"/>
</dbReference>
<comment type="caution">
    <text evidence="2">The sequence shown here is derived from an EMBL/GenBank/DDBJ whole genome shotgun (WGS) entry which is preliminary data.</text>
</comment>
<gene>
    <name evidence="2" type="ORF">RS24_01004</name>
</gene>
<evidence type="ECO:0000313" key="3">
    <source>
        <dbReference type="Proteomes" id="UP000016762"/>
    </source>
</evidence>
<name>U2WU53_9PROT</name>
<dbReference type="InterPro" id="IPR009875">
    <property type="entry name" value="PilZ_domain"/>
</dbReference>
<accession>U2WU53</accession>
<feature type="domain" description="PilZ" evidence="1">
    <location>
        <begin position="4"/>
        <end position="82"/>
    </location>
</feature>